<dbReference type="RefSeq" id="WP_072724009.1">
    <property type="nucleotide sequence ID" value="NZ_FQXH01000008.1"/>
</dbReference>
<keyword evidence="2 10" id="KW-0444">Lipid biosynthesis</keyword>
<dbReference type="SMART" id="SM01207">
    <property type="entry name" value="G3P_acyltransf"/>
    <property type="match status" value="1"/>
</dbReference>
<evidence type="ECO:0000256" key="4">
    <source>
        <dbReference type="ARBA" id="ARBA00022692"/>
    </source>
</evidence>
<comment type="pathway">
    <text evidence="10">Lipid metabolism; phospholipid metabolism.</text>
</comment>
<organism evidence="11 12">
    <name type="scientific">Tepidibacter thalassicus DSM 15285</name>
    <dbReference type="NCBI Taxonomy" id="1123350"/>
    <lineage>
        <taxon>Bacteria</taxon>
        <taxon>Bacillati</taxon>
        <taxon>Bacillota</taxon>
        <taxon>Clostridia</taxon>
        <taxon>Peptostreptococcales</taxon>
        <taxon>Peptostreptococcaceae</taxon>
        <taxon>Tepidibacter</taxon>
    </lineage>
</organism>
<keyword evidence="12" id="KW-1185">Reference proteome</keyword>
<dbReference type="HAMAP" id="MF_01043">
    <property type="entry name" value="PlsY"/>
    <property type="match status" value="1"/>
</dbReference>
<dbReference type="Pfam" id="PF02660">
    <property type="entry name" value="G3P_acyltransf"/>
    <property type="match status" value="1"/>
</dbReference>
<dbReference type="PANTHER" id="PTHR30309:SF0">
    <property type="entry name" value="GLYCEROL-3-PHOSPHATE ACYLTRANSFERASE-RELATED"/>
    <property type="match status" value="1"/>
</dbReference>
<dbReference type="EMBL" id="FQXH01000008">
    <property type="protein sequence ID" value="SHH11874.1"/>
    <property type="molecule type" value="Genomic_DNA"/>
</dbReference>
<evidence type="ECO:0000256" key="9">
    <source>
        <dbReference type="ARBA" id="ARBA00023264"/>
    </source>
</evidence>
<evidence type="ECO:0000256" key="1">
    <source>
        <dbReference type="ARBA" id="ARBA00022475"/>
    </source>
</evidence>
<evidence type="ECO:0000256" key="10">
    <source>
        <dbReference type="HAMAP-Rule" id="MF_01043"/>
    </source>
</evidence>
<dbReference type="Proteomes" id="UP000242520">
    <property type="component" value="Unassembled WGS sequence"/>
</dbReference>
<comment type="function">
    <text evidence="10">Catalyzes the transfer of an acyl group from acyl-phosphate (acyl-PO(4)) to glycerol-3-phosphate (G3P) to form lysophosphatidic acid (LPA). This enzyme utilizes acyl-phosphate as fatty acyl donor, but not acyl-CoA or acyl-ACP.</text>
</comment>
<dbReference type="NCBIfam" id="TIGR00023">
    <property type="entry name" value="glycerol-3-phosphate 1-O-acyltransferase PlsY"/>
    <property type="match status" value="1"/>
</dbReference>
<dbReference type="InterPro" id="IPR003811">
    <property type="entry name" value="G3P_acylTferase_PlsY"/>
</dbReference>
<evidence type="ECO:0000313" key="11">
    <source>
        <dbReference type="EMBL" id="SHH11874.1"/>
    </source>
</evidence>
<feature type="transmembrane region" description="Helical" evidence="10">
    <location>
        <begin position="6"/>
        <end position="24"/>
    </location>
</feature>
<proteinExistence type="inferred from homology"/>
<keyword evidence="8 10" id="KW-0594">Phospholipid biosynthesis</keyword>
<comment type="similarity">
    <text evidence="10">Belongs to the PlsY family.</text>
</comment>
<dbReference type="GO" id="GO:0043772">
    <property type="term" value="F:acyl-phosphate glycerol-3-phosphate acyltransferase activity"/>
    <property type="evidence" value="ECO:0007669"/>
    <property type="project" value="UniProtKB-UniRule"/>
</dbReference>
<comment type="catalytic activity">
    <reaction evidence="10">
        <text>an acyl phosphate + sn-glycerol 3-phosphate = a 1-acyl-sn-glycero-3-phosphate + phosphate</text>
        <dbReference type="Rhea" id="RHEA:34075"/>
        <dbReference type="ChEBI" id="CHEBI:43474"/>
        <dbReference type="ChEBI" id="CHEBI:57597"/>
        <dbReference type="ChEBI" id="CHEBI:57970"/>
        <dbReference type="ChEBI" id="CHEBI:59918"/>
        <dbReference type="EC" id="2.3.1.275"/>
    </reaction>
</comment>
<evidence type="ECO:0000256" key="2">
    <source>
        <dbReference type="ARBA" id="ARBA00022516"/>
    </source>
</evidence>
<keyword evidence="6 10" id="KW-0443">Lipid metabolism</keyword>
<dbReference type="STRING" id="1123350.SAMN02744040_00865"/>
<keyword evidence="7 10" id="KW-0472">Membrane</keyword>
<keyword evidence="11" id="KW-0012">Acyltransferase</keyword>
<dbReference type="PANTHER" id="PTHR30309">
    <property type="entry name" value="INNER MEMBRANE PROTEIN YGIH"/>
    <property type="match status" value="1"/>
</dbReference>
<dbReference type="OrthoDB" id="9777124at2"/>
<dbReference type="EC" id="2.3.1.275" evidence="10"/>
<feature type="transmembrane region" description="Helical" evidence="10">
    <location>
        <begin position="110"/>
        <end position="130"/>
    </location>
</feature>
<keyword evidence="1 10" id="KW-1003">Cell membrane</keyword>
<protein>
    <recommendedName>
        <fullName evidence="10">Glycerol-3-phosphate acyltransferase</fullName>
    </recommendedName>
    <alternativeName>
        <fullName evidence="10">Acyl-PO4 G3P acyltransferase</fullName>
    </alternativeName>
    <alternativeName>
        <fullName evidence="10">Acyl-phosphate--glycerol-3-phosphate acyltransferase</fullName>
    </alternativeName>
    <alternativeName>
        <fullName evidence="10">G3P acyltransferase</fullName>
        <shortName evidence="10">GPAT</shortName>
        <ecNumber evidence="10">2.3.1.275</ecNumber>
    </alternativeName>
    <alternativeName>
        <fullName evidence="10">Lysophosphatidic acid synthase</fullName>
        <shortName evidence="10">LPA synthase</shortName>
    </alternativeName>
</protein>
<keyword evidence="9 10" id="KW-1208">Phospholipid metabolism</keyword>
<evidence type="ECO:0000256" key="6">
    <source>
        <dbReference type="ARBA" id="ARBA00023098"/>
    </source>
</evidence>
<evidence type="ECO:0000256" key="5">
    <source>
        <dbReference type="ARBA" id="ARBA00022989"/>
    </source>
</evidence>
<evidence type="ECO:0000256" key="3">
    <source>
        <dbReference type="ARBA" id="ARBA00022679"/>
    </source>
</evidence>
<evidence type="ECO:0000256" key="8">
    <source>
        <dbReference type="ARBA" id="ARBA00023209"/>
    </source>
</evidence>
<evidence type="ECO:0000313" key="12">
    <source>
        <dbReference type="Proteomes" id="UP000242520"/>
    </source>
</evidence>
<gene>
    <name evidence="10" type="primary">plsY</name>
    <name evidence="11" type="ORF">SAMN02744040_00865</name>
</gene>
<comment type="subunit">
    <text evidence="10">Probably interacts with PlsX.</text>
</comment>
<name>A0A1M5QCF1_9FIRM</name>
<dbReference type="UniPathway" id="UPA00085"/>
<comment type="subcellular location">
    <subcellularLocation>
        <location evidence="10">Cell membrane</location>
        <topology evidence="10">Multi-pass membrane protein</topology>
    </subcellularLocation>
</comment>
<feature type="transmembrane region" description="Helical" evidence="10">
    <location>
        <begin position="66"/>
        <end position="90"/>
    </location>
</feature>
<evidence type="ECO:0000256" key="7">
    <source>
        <dbReference type="ARBA" id="ARBA00023136"/>
    </source>
</evidence>
<feature type="transmembrane region" description="Helical" evidence="10">
    <location>
        <begin position="161"/>
        <end position="179"/>
    </location>
</feature>
<dbReference type="GO" id="GO:0008654">
    <property type="term" value="P:phospholipid biosynthetic process"/>
    <property type="evidence" value="ECO:0007669"/>
    <property type="project" value="UniProtKB-UniRule"/>
</dbReference>
<reference evidence="12" key="1">
    <citation type="submission" date="2016-11" db="EMBL/GenBank/DDBJ databases">
        <authorList>
            <person name="Varghese N."/>
            <person name="Submissions S."/>
        </authorList>
    </citation>
    <scope>NUCLEOTIDE SEQUENCE [LARGE SCALE GENOMIC DNA]</scope>
    <source>
        <strain evidence="12">DSM 15285</strain>
    </source>
</reference>
<dbReference type="GO" id="GO:0005886">
    <property type="term" value="C:plasma membrane"/>
    <property type="evidence" value="ECO:0007669"/>
    <property type="project" value="UniProtKB-SubCell"/>
</dbReference>
<keyword evidence="4 10" id="KW-0812">Transmembrane</keyword>
<dbReference type="AlphaFoldDB" id="A0A1M5QCF1"/>
<accession>A0A1M5QCF1</accession>
<sequence>MNNYLLSALISYFLGNFSTSYVIGKTMAKIDIRQYGSGNAGTTNVLRTLGKKAALLTFLGDGLKGALAVLIGFKIGGNNAALISALFVVLGHNWPIVLKFKGGKGVATTLGSMVAIYPLQAIFSILLGIIIIYKSRYVSLGSILGICSFPFFMFFKGKNEFILSLALMFLILFTHRANIKRLINKTERKIGQKVEIR</sequence>
<keyword evidence="3 10" id="KW-0808">Transferase</keyword>
<keyword evidence="5 10" id="KW-1133">Transmembrane helix</keyword>
<feature type="transmembrane region" description="Helical" evidence="10">
    <location>
        <begin position="137"/>
        <end position="155"/>
    </location>
</feature>